<evidence type="ECO:0000313" key="12">
    <source>
        <dbReference type="Proteomes" id="UP001519287"/>
    </source>
</evidence>
<dbReference type="RefSeq" id="WP_209970924.1">
    <property type="nucleotide sequence ID" value="NZ_JAGGLB010000004.1"/>
</dbReference>
<dbReference type="PROSITE" id="PS50885">
    <property type="entry name" value="HAMP"/>
    <property type="match status" value="1"/>
</dbReference>
<evidence type="ECO:0000259" key="10">
    <source>
        <dbReference type="PROSITE" id="PS50885"/>
    </source>
</evidence>
<dbReference type="Gene3D" id="6.10.340.10">
    <property type="match status" value="1"/>
</dbReference>
<dbReference type="SMART" id="SM00304">
    <property type="entry name" value="HAMP"/>
    <property type="match status" value="1"/>
</dbReference>
<feature type="transmembrane region" description="Helical" evidence="9">
    <location>
        <begin position="293"/>
        <end position="316"/>
    </location>
</feature>
<sequence>MKSIRFRLLMYLLLISVISLLVLGLFSYMLSVKTLKKNTNNVMSNTVKQIGNNVENRIEKLDKYTYLIFTNERIQKLLAEKKLDDSTELYAVYKELNSIFSYYFYGERYFVSANIFSMNGGEYVYRNEASNNVDLYKKTNGLENAMIMDGSVQWEGSKRISDSNGRDLSLFAVSRVLKDLRNKKPLLSIGKLYVTFSEEIFSDSYANFHTDKSSEIFIVDDNGRIVSHTDKSLIDKDLSGESYIGQALKNDEGVLEQDYNNQKSLISYYHIKNKNWWVIESVPYTYVTGQIKYIVFLTAIVCLACLIGICTVSLFLSKRFVKPLLQLNKAMKEVENGNFETALQVTTQDEISQIKNHFNKMVKRIKELFERTIEQEREKKKEELRALQYQVNPHFLYNTLNTIRLMAMLSKANNVTMMTEALIRLLRNTIGKQGDRVAVAVELENIKDYIHIQQVRYNDSIEVEYLVDERMMDCLMPNFILQPLIENSIFHGLEPKSGKGHLVIRGILEPDHITFSLEDNGVGMSEEDIQQLFTKKEHTNSYVSIGVKNVNDRIRISYGAGYGVEVQSVMGEGTQVKVRLPLFREEERGGE</sequence>
<evidence type="ECO:0000256" key="6">
    <source>
        <dbReference type="ARBA" id="ARBA00022777"/>
    </source>
</evidence>
<gene>
    <name evidence="11" type="ORF">J2Z66_001722</name>
</gene>
<keyword evidence="8 9" id="KW-0472">Membrane</keyword>
<evidence type="ECO:0000256" key="2">
    <source>
        <dbReference type="ARBA" id="ARBA00022475"/>
    </source>
</evidence>
<keyword evidence="5 9" id="KW-0812">Transmembrane</keyword>
<evidence type="ECO:0000313" key="11">
    <source>
        <dbReference type="EMBL" id="MBP1990124.1"/>
    </source>
</evidence>
<dbReference type="GO" id="GO:0004673">
    <property type="term" value="F:protein histidine kinase activity"/>
    <property type="evidence" value="ECO:0007669"/>
    <property type="project" value="UniProtKB-EC"/>
</dbReference>
<protein>
    <submittedName>
        <fullName evidence="11">Two-component system sensor histidine kinase YesM</fullName>
        <ecNumber evidence="11">2.7.13.3</ecNumber>
    </submittedName>
</protein>
<feature type="transmembrane region" description="Helical" evidence="9">
    <location>
        <begin position="9"/>
        <end position="30"/>
    </location>
</feature>
<organism evidence="11 12">
    <name type="scientific">Paenibacillus eucommiae</name>
    <dbReference type="NCBI Taxonomy" id="1355755"/>
    <lineage>
        <taxon>Bacteria</taxon>
        <taxon>Bacillati</taxon>
        <taxon>Bacillota</taxon>
        <taxon>Bacilli</taxon>
        <taxon>Bacillales</taxon>
        <taxon>Paenibacillaceae</taxon>
        <taxon>Paenibacillus</taxon>
    </lineage>
</organism>
<proteinExistence type="predicted"/>
<accession>A0ABS4IRC5</accession>
<dbReference type="SUPFAM" id="SSF55874">
    <property type="entry name" value="ATPase domain of HSP90 chaperone/DNA topoisomerase II/histidine kinase"/>
    <property type="match status" value="1"/>
</dbReference>
<reference evidence="11 12" key="1">
    <citation type="submission" date="2021-03" db="EMBL/GenBank/DDBJ databases">
        <title>Genomic Encyclopedia of Type Strains, Phase IV (KMG-IV): sequencing the most valuable type-strain genomes for metagenomic binning, comparative biology and taxonomic classification.</title>
        <authorList>
            <person name="Goeker M."/>
        </authorList>
    </citation>
    <scope>NUCLEOTIDE SEQUENCE [LARGE SCALE GENOMIC DNA]</scope>
    <source>
        <strain evidence="11 12">DSM 26048</strain>
    </source>
</reference>
<evidence type="ECO:0000256" key="9">
    <source>
        <dbReference type="SAM" id="Phobius"/>
    </source>
</evidence>
<dbReference type="InterPro" id="IPR050640">
    <property type="entry name" value="Bact_2-comp_sensor_kinase"/>
</dbReference>
<dbReference type="Pfam" id="PF00672">
    <property type="entry name" value="HAMP"/>
    <property type="match status" value="1"/>
</dbReference>
<keyword evidence="3" id="KW-0597">Phosphoprotein</keyword>
<dbReference type="EMBL" id="JAGGLB010000004">
    <property type="protein sequence ID" value="MBP1990124.1"/>
    <property type="molecule type" value="Genomic_DNA"/>
</dbReference>
<dbReference type="CDD" id="cd12912">
    <property type="entry name" value="PDC2_MCP_like"/>
    <property type="match status" value="1"/>
</dbReference>
<dbReference type="InterPro" id="IPR010559">
    <property type="entry name" value="Sig_transdc_His_kin_internal"/>
</dbReference>
<dbReference type="InterPro" id="IPR033479">
    <property type="entry name" value="dCache_1"/>
</dbReference>
<keyword evidence="6 11" id="KW-0418">Kinase</keyword>
<dbReference type="Gene3D" id="3.30.450.20">
    <property type="entry name" value="PAS domain"/>
    <property type="match status" value="1"/>
</dbReference>
<evidence type="ECO:0000256" key="7">
    <source>
        <dbReference type="ARBA" id="ARBA00022989"/>
    </source>
</evidence>
<evidence type="ECO:0000256" key="4">
    <source>
        <dbReference type="ARBA" id="ARBA00022679"/>
    </source>
</evidence>
<dbReference type="Gene3D" id="3.30.565.10">
    <property type="entry name" value="Histidine kinase-like ATPase, C-terminal domain"/>
    <property type="match status" value="1"/>
</dbReference>
<dbReference type="SUPFAM" id="SSF158472">
    <property type="entry name" value="HAMP domain-like"/>
    <property type="match status" value="1"/>
</dbReference>
<dbReference type="SUPFAM" id="SSF103190">
    <property type="entry name" value="Sensory domain-like"/>
    <property type="match status" value="1"/>
</dbReference>
<dbReference type="PANTHER" id="PTHR34220">
    <property type="entry name" value="SENSOR HISTIDINE KINASE YPDA"/>
    <property type="match status" value="1"/>
</dbReference>
<evidence type="ECO:0000256" key="3">
    <source>
        <dbReference type="ARBA" id="ARBA00022553"/>
    </source>
</evidence>
<feature type="domain" description="HAMP" evidence="10">
    <location>
        <begin position="318"/>
        <end position="370"/>
    </location>
</feature>
<dbReference type="CDD" id="cd06225">
    <property type="entry name" value="HAMP"/>
    <property type="match status" value="1"/>
</dbReference>
<keyword evidence="4 11" id="KW-0808">Transferase</keyword>
<keyword evidence="2" id="KW-1003">Cell membrane</keyword>
<evidence type="ECO:0000256" key="1">
    <source>
        <dbReference type="ARBA" id="ARBA00004651"/>
    </source>
</evidence>
<evidence type="ECO:0000256" key="5">
    <source>
        <dbReference type="ARBA" id="ARBA00022692"/>
    </source>
</evidence>
<keyword evidence="7 9" id="KW-1133">Transmembrane helix</keyword>
<dbReference type="EC" id="2.7.13.3" evidence="11"/>
<dbReference type="InterPro" id="IPR003660">
    <property type="entry name" value="HAMP_dom"/>
</dbReference>
<comment type="subcellular location">
    <subcellularLocation>
        <location evidence="1">Cell membrane</location>
        <topology evidence="1">Multi-pass membrane protein</topology>
    </subcellularLocation>
</comment>
<dbReference type="Proteomes" id="UP001519287">
    <property type="component" value="Unassembled WGS sequence"/>
</dbReference>
<dbReference type="Pfam" id="PF02743">
    <property type="entry name" value="dCache_1"/>
    <property type="match status" value="1"/>
</dbReference>
<dbReference type="Pfam" id="PF06580">
    <property type="entry name" value="His_kinase"/>
    <property type="match status" value="1"/>
</dbReference>
<dbReference type="SMART" id="SM00387">
    <property type="entry name" value="HATPase_c"/>
    <property type="match status" value="1"/>
</dbReference>
<dbReference type="InterPro" id="IPR029151">
    <property type="entry name" value="Sensor-like_sf"/>
</dbReference>
<comment type="caution">
    <text evidence="11">The sequence shown here is derived from an EMBL/GenBank/DDBJ whole genome shotgun (WGS) entry which is preliminary data.</text>
</comment>
<dbReference type="InterPro" id="IPR003594">
    <property type="entry name" value="HATPase_dom"/>
</dbReference>
<name>A0ABS4IRC5_9BACL</name>
<dbReference type="PANTHER" id="PTHR34220:SF7">
    <property type="entry name" value="SENSOR HISTIDINE KINASE YPDA"/>
    <property type="match status" value="1"/>
</dbReference>
<keyword evidence="12" id="KW-1185">Reference proteome</keyword>
<dbReference type="Pfam" id="PF02518">
    <property type="entry name" value="HATPase_c"/>
    <property type="match status" value="1"/>
</dbReference>
<evidence type="ECO:0000256" key="8">
    <source>
        <dbReference type="ARBA" id="ARBA00023136"/>
    </source>
</evidence>
<dbReference type="InterPro" id="IPR036890">
    <property type="entry name" value="HATPase_C_sf"/>
</dbReference>